<name>A0A7C9GLE7_9GAMM</name>
<gene>
    <name evidence="2" type="ORF">GEA64_19945</name>
</gene>
<comment type="caution">
    <text evidence="2">The sequence shown here is derived from an EMBL/GenBank/DDBJ whole genome shotgun (WGS) entry which is preliminary data.</text>
</comment>
<feature type="domain" description="DUF4942" evidence="1">
    <location>
        <begin position="87"/>
        <end position="271"/>
    </location>
</feature>
<dbReference type="EMBL" id="WHZZ01000012">
    <property type="protein sequence ID" value="MQL50098.1"/>
    <property type="molecule type" value="Genomic_DNA"/>
</dbReference>
<dbReference type="InterPro" id="IPR031339">
    <property type="entry name" value="DUF4942"/>
</dbReference>
<organism evidence="2 3">
    <name type="scientific">Photorhabdus khanii</name>
    <dbReference type="NCBI Taxonomy" id="1004150"/>
    <lineage>
        <taxon>Bacteria</taxon>
        <taxon>Pseudomonadati</taxon>
        <taxon>Pseudomonadota</taxon>
        <taxon>Gammaproteobacteria</taxon>
        <taxon>Enterobacterales</taxon>
        <taxon>Morganellaceae</taxon>
        <taxon>Photorhabdus</taxon>
    </lineage>
</organism>
<dbReference type="AlphaFoldDB" id="A0A7C9GLE7"/>
<protein>
    <submittedName>
        <fullName evidence="2">DUF4942 domain-containing protein</fullName>
    </submittedName>
</protein>
<sequence length="278" mass="32656">MKRSVKFPSEQVNYVDRKEEIILSVSIEKIISYRDHILKLIDQAIDILNQSQSLSLEIGGGKLSDWEIRFGGYGKEDILKRITKINDRIIWSSLMYKSGMFSLMDEQARDDWERNLDQGDFPEITMENIEASFEQLSREKNEIFERGVINIFKKLSWDYKTNIPCKFGKKIIISNLVEYNNSWGFSICSSGSNKLDDLERIFNILDGINFKDHRNSIGILFYDHLRNSKEATEYKGDYFNIRYFKKGTGHILFNRLDLLEKLNDIIVRHYPNALPERV</sequence>
<dbReference type="Pfam" id="PF13708">
    <property type="entry name" value="DUF4942"/>
    <property type="match status" value="1"/>
</dbReference>
<evidence type="ECO:0000259" key="1">
    <source>
        <dbReference type="Pfam" id="PF13708"/>
    </source>
</evidence>
<reference evidence="2 3" key="1">
    <citation type="journal article" date="2019" name="Nature">
        <title>A new antibiotic selectively kills Gram-negative pathogens.</title>
        <authorList>
            <person name="Imai Y."/>
            <person name="Meyer K.J."/>
            <person name="Iinishi A."/>
            <person name="Favre-Godal Q."/>
            <person name="Green R."/>
            <person name="Manuse S."/>
            <person name="Caboni M."/>
            <person name="Mori M."/>
            <person name="Niles S."/>
            <person name="Ghiglieri M."/>
            <person name="Honrao C."/>
            <person name="Ma X."/>
            <person name="Guo J.J."/>
            <person name="Makriyannis A."/>
            <person name="Linares-Otoya L."/>
            <person name="Boehringer N."/>
            <person name="Wuisan Z.G."/>
            <person name="Kaur H."/>
            <person name="Wu R."/>
            <person name="Mateus A."/>
            <person name="Typas A."/>
            <person name="Savitski M.M."/>
            <person name="Espinoza J.L."/>
            <person name="O'Rourke A."/>
            <person name="Nelson K.E."/>
            <person name="Hiller S."/>
            <person name="Noinaj N."/>
            <person name="Schaeberle T.F."/>
            <person name="D'Onofrio A."/>
            <person name="Lewis K."/>
        </authorList>
    </citation>
    <scope>NUCLEOTIDE SEQUENCE [LARGE SCALE GENOMIC DNA]</scope>
    <source>
        <strain evidence="2 3">HGB 1456</strain>
    </source>
</reference>
<evidence type="ECO:0000313" key="2">
    <source>
        <dbReference type="EMBL" id="MQL50098.1"/>
    </source>
</evidence>
<evidence type="ECO:0000313" key="3">
    <source>
        <dbReference type="Proteomes" id="UP000481739"/>
    </source>
</evidence>
<proteinExistence type="predicted"/>
<dbReference type="Proteomes" id="UP000481739">
    <property type="component" value="Unassembled WGS sequence"/>
</dbReference>
<dbReference type="RefSeq" id="WP_152963861.1">
    <property type="nucleotide sequence ID" value="NZ_CAWOZU010000003.1"/>
</dbReference>
<accession>A0A7C9GLE7</accession>